<evidence type="ECO:0000259" key="9">
    <source>
        <dbReference type="PROSITE" id="PS51846"/>
    </source>
</evidence>
<dbReference type="InParanoid" id="A0A1S3IT72"/>
<dbReference type="GeneID" id="106167221"/>
<reference evidence="11" key="1">
    <citation type="journal article" date="2015" name="Nat. Commun.">
        <title>The Lingula genome provides insights into brachiopod evolution and the origin of phosphate biomineralization.</title>
        <authorList>
            <person name="Luo Y.J."/>
            <person name="Takeuchi T."/>
            <person name="Koyanagi R."/>
            <person name="Yamada L."/>
            <person name="Kanda M."/>
            <person name="Khalturina M."/>
            <person name="Fujie M."/>
            <person name="Yamasaki S.I."/>
            <person name="Endo K."/>
            <person name="Satoh N."/>
        </authorList>
    </citation>
    <scope>NUCLEOTIDE SEQUENCE</scope>
</reference>
<keyword evidence="6 7" id="KW-0472">Membrane</keyword>
<name>A0A1S3IT72_LINAN</name>
<dbReference type="GO" id="GO:0005737">
    <property type="term" value="C:cytoplasm"/>
    <property type="evidence" value="ECO:0007669"/>
    <property type="project" value="TreeGrafter"/>
</dbReference>
<dbReference type="PANTHER" id="PTHR12064:SF97">
    <property type="entry name" value="METAL TRANSPORTER CNNM-5"/>
    <property type="match status" value="1"/>
</dbReference>
<dbReference type="GO" id="GO:0030026">
    <property type="term" value="P:intracellular manganese ion homeostasis"/>
    <property type="evidence" value="ECO:0007669"/>
    <property type="project" value="TreeGrafter"/>
</dbReference>
<evidence type="ECO:0000256" key="1">
    <source>
        <dbReference type="ARBA" id="ARBA00004141"/>
    </source>
</evidence>
<dbReference type="InterPro" id="IPR046342">
    <property type="entry name" value="CBS_dom_sf"/>
</dbReference>
<dbReference type="SUPFAM" id="SSF54631">
    <property type="entry name" value="CBS-domain pair"/>
    <property type="match status" value="1"/>
</dbReference>
<feature type="domain" description="CNNM transmembrane" evidence="9">
    <location>
        <begin position="37"/>
        <end position="219"/>
    </location>
</feature>
<comment type="subcellular location">
    <subcellularLocation>
        <location evidence="1">Membrane</location>
        <topology evidence="1">Multi-pass membrane protein</topology>
    </subcellularLocation>
</comment>
<reference evidence="11" key="2">
    <citation type="submission" date="2025-08" db="UniProtKB">
        <authorList>
            <consortium name="RefSeq"/>
        </authorList>
    </citation>
    <scope>IDENTIFICATION</scope>
</reference>
<dbReference type="PANTHER" id="PTHR12064">
    <property type="entry name" value="METAL TRANSPORTER CNNM"/>
    <property type="match status" value="1"/>
</dbReference>
<evidence type="ECO:0000256" key="5">
    <source>
        <dbReference type="ARBA" id="ARBA00022989"/>
    </source>
</evidence>
<dbReference type="InterPro" id="IPR045095">
    <property type="entry name" value="ACDP"/>
</dbReference>
<dbReference type="PROSITE" id="PS51846">
    <property type="entry name" value="CNNM"/>
    <property type="match status" value="1"/>
</dbReference>
<dbReference type="GO" id="GO:0016020">
    <property type="term" value="C:membrane"/>
    <property type="evidence" value="ECO:0007669"/>
    <property type="project" value="UniProtKB-SubCell"/>
</dbReference>
<keyword evidence="5 7" id="KW-1133">Transmembrane helix</keyword>
<dbReference type="Gene3D" id="3.10.580.10">
    <property type="entry name" value="CBS-domain"/>
    <property type="match status" value="1"/>
</dbReference>
<accession>A0A1S3IT72</accession>
<dbReference type="InterPro" id="IPR044751">
    <property type="entry name" value="Ion_transp-like_CBS"/>
</dbReference>
<evidence type="ECO:0000256" key="2">
    <source>
        <dbReference type="ARBA" id="ARBA00010484"/>
    </source>
</evidence>
<dbReference type="RefSeq" id="XP_013401397.1">
    <property type="nucleotide sequence ID" value="XM_013545943.1"/>
</dbReference>
<keyword evidence="4" id="KW-0677">Repeat</keyword>
<feature type="transmembrane region" description="Helical" evidence="8">
    <location>
        <begin position="123"/>
        <end position="144"/>
    </location>
</feature>
<feature type="transmembrane region" description="Helical" evidence="8">
    <location>
        <begin position="41"/>
        <end position="68"/>
    </location>
</feature>
<gene>
    <name evidence="11" type="primary">LOC106167221</name>
</gene>
<keyword evidence="10" id="KW-1185">Reference proteome</keyword>
<evidence type="ECO:0000256" key="7">
    <source>
        <dbReference type="PROSITE-ProRule" id="PRU01193"/>
    </source>
</evidence>
<evidence type="ECO:0000256" key="4">
    <source>
        <dbReference type="ARBA" id="ARBA00022737"/>
    </source>
</evidence>
<organism evidence="10 11">
    <name type="scientific">Lingula anatina</name>
    <name type="common">Brachiopod</name>
    <name type="synonym">Lingula unguis</name>
    <dbReference type="NCBI Taxonomy" id="7574"/>
    <lineage>
        <taxon>Eukaryota</taxon>
        <taxon>Metazoa</taxon>
        <taxon>Spiralia</taxon>
        <taxon>Lophotrochozoa</taxon>
        <taxon>Brachiopoda</taxon>
        <taxon>Linguliformea</taxon>
        <taxon>Lingulata</taxon>
        <taxon>Lingulida</taxon>
        <taxon>Linguloidea</taxon>
        <taxon>Lingulidae</taxon>
        <taxon>Lingula</taxon>
    </lineage>
</organism>
<proteinExistence type="inferred from homology"/>
<protein>
    <submittedName>
        <fullName evidence="11">DUF21 domain-containing protein At4g33700</fullName>
    </submittedName>
</protein>
<dbReference type="Proteomes" id="UP000085678">
    <property type="component" value="Unplaced"/>
</dbReference>
<dbReference type="CDD" id="cd04590">
    <property type="entry name" value="CBS_pair_CorC_HlyC_assoc"/>
    <property type="match status" value="1"/>
</dbReference>
<evidence type="ECO:0000313" key="11">
    <source>
        <dbReference type="RefSeq" id="XP_013401397.1"/>
    </source>
</evidence>
<dbReference type="Pfam" id="PF01595">
    <property type="entry name" value="CNNM"/>
    <property type="match status" value="1"/>
</dbReference>
<evidence type="ECO:0000256" key="3">
    <source>
        <dbReference type="ARBA" id="ARBA00022692"/>
    </source>
</evidence>
<keyword evidence="3 7" id="KW-0812">Transmembrane</keyword>
<evidence type="ECO:0000313" key="10">
    <source>
        <dbReference type="Proteomes" id="UP000085678"/>
    </source>
</evidence>
<dbReference type="GO" id="GO:0010960">
    <property type="term" value="P:magnesium ion homeostasis"/>
    <property type="evidence" value="ECO:0007669"/>
    <property type="project" value="InterPro"/>
</dbReference>
<evidence type="ECO:0000256" key="6">
    <source>
        <dbReference type="ARBA" id="ARBA00023136"/>
    </source>
</evidence>
<evidence type="ECO:0000256" key="8">
    <source>
        <dbReference type="SAM" id="Phobius"/>
    </source>
</evidence>
<sequence>MTVSMEGKVLACHLQDEHSVSCNGTIYVLEEKKLTAQDSEFWLYVFGYIFCVLFAGLMSGLTIGLLSLDEISLNVLKEAGSPQQKKYAKRILPIVKRHHLLLVTLVLANSACVEAMPVCLDRVSGPITAILVSTTAVVLFGEVFPQALCTRFGLAIGAYMMPLVYTLMFLLFIVAWPIAKLLDLLLGKEHGTFYRRAELGVLVDLHADKAGGGEEGGEEKLTLDEVLIIKGALEMRDKTAKDAMVPLNDVFMLDINDKMDLLTMNKILTASHSRVPVYDGDKKNIIGVLLVKTLITLDPDDKVPIQSLKNTKSWRDVHYIEETKPLYDLLNEYQLGKAHLSVVLAKLDEEEIVSATTKQTLNPKM</sequence>
<feature type="transmembrane region" description="Helical" evidence="8">
    <location>
        <begin position="156"/>
        <end position="179"/>
    </location>
</feature>
<dbReference type="InterPro" id="IPR002550">
    <property type="entry name" value="CNNM"/>
</dbReference>
<dbReference type="OrthoDB" id="5353557at2759"/>
<dbReference type="AlphaFoldDB" id="A0A1S3IT72"/>
<comment type="similarity">
    <text evidence="2">Belongs to the ACDP family.</text>
</comment>
<dbReference type="KEGG" id="lak:106167221"/>
<dbReference type="STRING" id="7574.A0A1S3IT72"/>